<comment type="caution">
    <text evidence="2">The sequence shown here is derived from an EMBL/GenBank/DDBJ whole genome shotgun (WGS) entry which is preliminary data.</text>
</comment>
<gene>
    <name evidence="2" type="primary">g12428</name>
    <name evidence="2" type="ORF">VP750_LOCUS11060</name>
</gene>
<feature type="compositionally biased region" description="Low complexity" evidence="1">
    <location>
        <begin position="106"/>
        <end position="117"/>
    </location>
</feature>
<name>A0ABP1GAC0_9CHLO</name>
<dbReference type="SMART" id="SM00384">
    <property type="entry name" value="AT_hook"/>
    <property type="match status" value="3"/>
</dbReference>
<dbReference type="PRINTS" id="PR00929">
    <property type="entry name" value="ATHOOK"/>
</dbReference>
<feature type="compositionally biased region" description="Basic residues" evidence="1">
    <location>
        <begin position="431"/>
        <end position="443"/>
    </location>
</feature>
<reference evidence="2 3" key="1">
    <citation type="submission" date="2024-06" db="EMBL/GenBank/DDBJ databases">
        <authorList>
            <person name="Kraege A."/>
            <person name="Thomma B."/>
        </authorList>
    </citation>
    <scope>NUCLEOTIDE SEQUENCE [LARGE SCALE GENOMIC DNA]</scope>
</reference>
<dbReference type="EMBL" id="CAXHTA020000020">
    <property type="protein sequence ID" value="CAL5229154.1"/>
    <property type="molecule type" value="Genomic_DNA"/>
</dbReference>
<protein>
    <submittedName>
        <fullName evidence="2">G12428 protein</fullName>
    </submittedName>
</protein>
<dbReference type="InterPro" id="IPR017956">
    <property type="entry name" value="AT_hook_DNA-bd_motif"/>
</dbReference>
<proteinExistence type="predicted"/>
<dbReference type="Proteomes" id="UP001497392">
    <property type="component" value="Unassembled WGS sequence"/>
</dbReference>
<feature type="compositionally biased region" description="Polar residues" evidence="1">
    <location>
        <begin position="83"/>
        <end position="92"/>
    </location>
</feature>
<feature type="compositionally biased region" description="Basic residues" evidence="1">
    <location>
        <begin position="122"/>
        <end position="132"/>
    </location>
</feature>
<evidence type="ECO:0000313" key="3">
    <source>
        <dbReference type="Proteomes" id="UP001497392"/>
    </source>
</evidence>
<evidence type="ECO:0000256" key="1">
    <source>
        <dbReference type="SAM" id="MobiDB-lite"/>
    </source>
</evidence>
<feature type="region of interest" description="Disordered" evidence="1">
    <location>
        <begin position="349"/>
        <end position="393"/>
    </location>
</feature>
<keyword evidence="3" id="KW-1185">Reference proteome</keyword>
<feature type="region of interest" description="Disordered" evidence="1">
    <location>
        <begin position="280"/>
        <end position="324"/>
    </location>
</feature>
<feature type="region of interest" description="Disordered" evidence="1">
    <location>
        <begin position="416"/>
        <end position="443"/>
    </location>
</feature>
<organism evidence="2 3">
    <name type="scientific">Coccomyxa viridis</name>
    <dbReference type="NCBI Taxonomy" id="1274662"/>
    <lineage>
        <taxon>Eukaryota</taxon>
        <taxon>Viridiplantae</taxon>
        <taxon>Chlorophyta</taxon>
        <taxon>core chlorophytes</taxon>
        <taxon>Trebouxiophyceae</taxon>
        <taxon>Trebouxiophyceae incertae sedis</taxon>
        <taxon>Coccomyxaceae</taxon>
        <taxon>Coccomyxa</taxon>
    </lineage>
</organism>
<feature type="region of interest" description="Disordered" evidence="1">
    <location>
        <begin position="1"/>
        <end position="264"/>
    </location>
</feature>
<feature type="compositionally biased region" description="Pro residues" evidence="1">
    <location>
        <begin position="71"/>
        <end position="80"/>
    </location>
</feature>
<sequence>MAREVANLLPAPAALPRTRQTRRDYSSLAEGPINTELLKNVAAETRKRRASASSSSDSDEPLVKRPRGRPPKNPLPPTVPVPSGTSEDTGISPQFLMGVAAEAPKGRTSTTFSGGSTELPAIRKRGRPRKTPFRPTSPPLSETSEDKRISPQLLTDAAAVQTRKGRVTVTSSGDPGELPAKRRPGRPRKTPLPPTVPAPTDMSKDMGVSPQFQMGAAAAQTRKGRASSPSSSDCTEPLAKRRPGQPRKIPAGSAASTVSKNKHVRTQLLKAAVAADMRQMRALAPSTSSDDTAATVEPPAKRLRSTAHENPLPPAATATTGKAEGVYLDIPTEAVLAEEQEWADSFQSFLSSVSASSSQPDSPGASSVNGPLDTHMSDLVGFNLSGEPVEDSSSSEEVAGLFLAVVDQGRLEIARQARAAQKPTALGVRKGQAKKGHGRRRRS</sequence>
<accession>A0ABP1GAC0</accession>
<feature type="compositionally biased region" description="Low complexity" evidence="1">
    <location>
        <begin position="349"/>
        <end position="368"/>
    </location>
</feature>
<evidence type="ECO:0000313" key="2">
    <source>
        <dbReference type="EMBL" id="CAL5229154.1"/>
    </source>
</evidence>